<dbReference type="Gene3D" id="3.40.50.300">
    <property type="entry name" value="P-loop containing nucleotide triphosphate hydrolases"/>
    <property type="match status" value="1"/>
</dbReference>
<dbReference type="Gene3D" id="1.20.1560.10">
    <property type="entry name" value="ABC transporter type 1, transmembrane domain"/>
    <property type="match status" value="1"/>
</dbReference>
<dbReference type="InterPro" id="IPR036640">
    <property type="entry name" value="ABC1_TM_sf"/>
</dbReference>
<dbReference type="RefSeq" id="WP_203761146.1">
    <property type="nucleotide sequence ID" value="NZ_BAAABO010000029.1"/>
</dbReference>
<dbReference type="SUPFAM" id="SSF90123">
    <property type="entry name" value="ABC transporter transmembrane region"/>
    <property type="match status" value="1"/>
</dbReference>
<evidence type="ECO:0000256" key="7">
    <source>
        <dbReference type="SAM" id="Phobius"/>
    </source>
</evidence>
<name>A0ABQ3Y034_9ACTN</name>
<dbReference type="EMBL" id="BOMI01000033">
    <property type="protein sequence ID" value="GID73215.1"/>
    <property type="molecule type" value="Genomic_DNA"/>
</dbReference>
<evidence type="ECO:0000256" key="5">
    <source>
        <dbReference type="ARBA" id="ARBA00022989"/>
    </source>
</evidence>
<evidence type="ECO:0000256" key="1">
    <source>
        <dbReference type="ARBA" id="ARBA00004651"/>
    </source>
</evidence>
<dbReference type="PANTHER" id="PTHR43394">
    <property type="entry name" value="ATP-DEPENDENT PERMEASE MDL1, MITOCHONDRIAL"/>
    <property type="match status" value="1"/>
</dbReference>
<dbReference type="SUPFAM" id="SSF52540">
    <property type="entry name" value="P-loop containing nucleoside triphosphate hydrolases"/>
    <property type="match status" value="1"/>
</dbReference>
<keyword evidence="11" id="KW-1185">Reference proteome</keyword>
<comment type="subcellular location">
    <subcellularLocation>
        <location evidence="1">Cell membrane</location>
        <topology evidence="1">Multi-pass membrane protein</topology>
    </subcellularLocation>
</comment>
<dbReference type="PROSITE" id="PS50893">
    <property type="entry name" value="ABC_TRANSPORTER_2"/>
    <property type="match status" value="1"/>
</dbReference>
<dbReference type="InterPro" id="IPR017871">
    <property type="entry name" value="ABC_transporter-like_CS"/>
</dbReference>
<dbReference type="CDD" id="cd18551">
    <property type="entry name" value="ABC_6TM_LmrA_like"/>
    <property type="match status" value="1"/>
</dbReference>
<dbReference type="Pfam" id="PF00005">
    <property type="entry name" value="ABC_tran"/>
    <property type="match status" value="1"/>
</dbReference>
<accession>A0ABQ3Y034</accession>
<evidence type="ECO:0000259" key="8">
    <source>
        <dbReference type="PROSITE" id="PS50893"/>
    </source>
</evidence>
<keyword evidence="3" id="KW-0547">Nucleotide-binding</keyword>
<evidence type="ECO:0000256" key="4">
    <source>
        <dbReference type="ARBA" id="ARBA00022840"/>
    </source>
</evidence>
<keyword evidence="4 10" id="KW-0067">ATP-binding</keyword>
<keyword evidence="2 7" id="KW-0812">Transmembrane</keyword>
<evidence type="ECO:0000256" key="2">
    <source>
        <dbReference type="ARBA" id="ARBA00022692"/>
    </source>
</evidence>
<evidence type="ECO:0000313" key="11">
    <source>
        <dbReference type="Proteomes" id="UP000609879"/>
    </source>
</evidence>
<feature type="transmembrane region" description="Helical" evidence="7">
    <location>
        <begin position="50"/>
        <end position="68"/>
    </location>
</feature>
<evidence type="ECO:0000256" key="3">
    <source>
        <dbReference type="ARBA" id="ARBA00022741"/>
    </source>
</evidence>
<evidence type="ECO:0000313" key="10">
    <source>
        <dbReference type="EMBL" id="GID73215.1"/>
    </source>
</evidence>
<comment type="caution">
    <text evidence="10">The sequence shown here is derived from an EMBL/GenBank/DDBJ whole genome shotgun (WGS) entry which is preliminary data.</text>
</comment>
<dbReference type="PROSITE" id="PS00211">
    <property type="entry name" value="ABC_TRANSPORTER_1"/>
    <property type="match status" value="1"/>
</dbReference>
<feature type="transmembrane region" description="Helical" evidence="7">
    <location>
        <begin position="155"/>
        <end position="173"/>
    </location>
</feature>
<feature type="domain" description="ABC transporter" evidence="8">
    <location>
        <begin position="331"/>
        <end position="564"/>
    </location>
</feature>
<dbReference type="PROSITE" id="PS50929">
    <property type="entry name" value="ABC_TM1F"/>
    <property type="match status" value="1"/>
</dbReference>
<dbReference type="Pfam" id="PF00664">
    <property type="entry name" value="ABC_membrane"/>
    <property type="match status" value="1"/>
</dbReference>
<dbReference type="InterPro" id="IPR027417">
    <property type="entry name" value="P-loop_NTPase"/>
</dbReference>
<protein>
    <submittedName>
        <fullName evidence="10">ABC transporter ATP-binding protein</fullName>
    </submittedName>
</protein>
<evidence type="ECO:0000256" key="6">
    <source>
        <dbReference type="ARBA" id="ARBA00023136"/>
    </source>
</evidence>
<dbReference type="GO" id="GO:0005524">
    <property type="term" value="F:ATP binding"/>
    <property type="evidence" value="ECO:0007669"/>
    <property type="project" value="UniProtKB-KW"/>
</dbReference>
<dbReference type="Proteomes" id="UP000609879">
    <property type="component" value="Unassembled WGS sequence"/>
</dbReference>
<dbReference type="InterPro" id="IPR003439">
    <property type="entry name" value="ABC_transporter-like_ATP-bd"/>
</dbReference>
<gene>
    <name evidence="10" type="ORF">Ade02nite_18560</name>
</gene>
<dbReference type="InterPro" id="IPR039421">
    <property type="entry name" value="Type_1_exporter"/>
</dbReference>
<feature type="domain" description="ABC transmembrane type-1" evidence="9">
    <location>
        <begin position="18"/>
        <end position="297"/>
    </location>
</feature>
<proteinExistence type="predicted"/>
<dbReference type="InterPro" id="IPR003593">
    <property type="entry name" value="AAA+_ATPase"/>
</dbReference>
<dbReference type="PANTHER" id="PTHR43394:SF1">
    <property type="entry name" value="ATP-BINDING CASSETTE SUB-FAMILY B MEMBER 10, MITOCHONDRIAL"/>
    <property type="match status" value="1"/>
</dbReference>
<evidence type="ECO:0000259" key="9">
    <source>
        <dbReference type="PROSITE" id="PS50929"/>
    </source>
</evidence>
<dbReference type="InterPro" id="IPR011527">
    <property type="entry name" value="ABC1_TM_dom"/>
</dbReference>
<keyword evidence="5 7" id="KW-1133">Transmembrane helix</keyword>
<organism evidence="10 11">
    <name type="scientific">Paractinoplanes deccanensis</name>
    <dbReference type="NCBI Taxonomy" id="113561"/>
    <lineage>
        <taxon>Bacteria</taxon>
        <taxon>Bacillati</taxon>
        <taxon>Actinomycetota</taxon>
        <taxon>Actinomycetes</taxon>
        <taxon>Micromonosporales</taxon>
        <taxon>Micromonosporaceae</taxon>
        <taxon>Paractinoplanes</taxon>
    </lineage>
</organism>
<sequence length="568" mass="60007">MLVQDLRRLTRGHRRWIAVAAGLSLLGSALGLAQPLLAGAAIDAAAGGRLPWAVFGALAGLFGAQAVAHATARYVQAYTGETMTRDLRRAVIDRLLRVRMPLLDHVRTGDVIARACGDTTVVKTLVAQSLGTGLAGVIALVAVVTLLAWLDLSLMLLVVALFAVSVGSLLAVVSRLRAASRTAQTAEGALSADLERALGGMRTVRACRAEPVESSRLGGSATRAYRANLRMAELVALSGPANDLAVSGAFLTVLLVGATRVASGETSLGRLVAFTLAMTYLSAPIYEIFQAVGAVQQGSGALHRINEVLAMPVERDHARAVVPLQRRPPVLEFRDVWFGYRPGRPVLRGLSFSVPERGHLALVGASGAGKSTIFALAERFYEPDRGTILLRGRDSRFIPYARHRATVGLVEQDCPLLAGTLRENLLYGCKDPAPDLAEVLAMTGLTAVVEALPAGLDTPVGERGSHLSGGQRQRVAIARCLLSRPDVLLLDEPTAHLDPDGERALAATMRSVAAVCALVVIAHRFSTVRAADRILVIDGGVVTDSGSHAELLRTNAYYRRLAGSGRAA</sequence>
<dbReference type="SMART" id="SM00382">
    <property type="entry name" value="AAA"/>
    <property type="match status" value="1"/>
</dbReference>
<reference evidence="10 11" key="1">
    <citation type="submission" date="2021-01" db="EMBL/GenBank/DDBJ databases">
        <title>Whole genome shotgun sequence of Actinoplanes deccanensis NBRC 13994.</title>
        <authorList>
            <person name="Komaki H."/>
            <person name="Tamura T."/>
        </authorList>
    </citation>
    <scope>NUCLEOTIDE SEQUENCE [LARGE SCALE GENOMIC DNA]</scope>
    <source>
        <strain evidence="10 11">NBRC 13994</strain>
    </source>
</reference>
<feature type="transmembrane region" description="Helical" evidence="7">
    <location>
        <begin position="130"/>
        <end position="149"/>
    </location>
</feature>
<keyword evidence="6 7" id="KW-0472">Membrane</keyword>